<feature type="domain" description="FHA" evidence="2">
    <location>
        <begin position="96"/>
        <end position="146"/>
    </location>
</feature>
<dbReference type="PANTHER" id="PTHR23308">
    <property type="entry name" value="NUCLEAR INHIBITOR OF PROTEIN PHOSPHATASE-1"/>
    <property type="match status" value="1"/>
</dbReference>
<dbReference type="PROSITE" id="PS50006">
    <property type="entry name" value="FHA_DOMAIN"/>
    <property type="match status" value="1"/>
</dbReference>
<accession>A0A5J4JYY6</accession>
<evidence type="ECO:0000313" key="3">
    <source>
        <dbReference type="EMBL" id="GER82358.1"/>
    </source>
</evidence>
<gene>
    <name evidence="3" type="ORF">KTAU_09960</name>
</gene>
<feature type="compositionally biased region" description="Low complexity" evidence="1">
    <location>
        <begin position="13"/>
        <end position="28"/>
    </location>
</feature>
<dbReference type="SUPFAM" id="SSF49879">
    <property type="entry name" value="SMAD/FHA domain"/>
    <property type="match status" value="1"/>
</dbReference>
<feature type="compositionally biased region" description="Low complexity" evidence="1">
    <location>
        <begin position="38"/>
        <end position="50"/>
    </location>
</feature>
<comment type="caution">
    <text evidence="3">The sequence shown here is derived from an EMBL/GenBank/DDBJ whole genome shotgun (WGS) entry which is preliminary data.</text>
</comment>
<proteinExistence type="predicted"/>
<dbReference type="Pfam" id="PF00498">
    <property type="entry name" value="FHA"/>
    <property type="match status" value="1"/>
</dbReference>
<protein>
    <recommendedName>
        <fullName evidence="2">FHA domain-containing protein</fullName>
    </recommendedName>
</protein>
<feature type="region of interest" description="Disordered" evidence="1">
    <location>
        <begin position="1"/>
        <end position="52"/>
    </location>
</feature>
<dbReference type="AlphaFoldDB" id="A0A5J4JYY6"/>
<evidence type="ECO:0000256" key="1">
    <source>
        <dbReference type="SAM" id="MobiDB-lite"/>
    </source>
</evidence>
<sequence>MMGQVPATPAPASPASNPWQQPQQAQQPVSLPGFAPSGPTGQPGQFGQPPEVAPAAFSEADKTMLRTTGPQARIGILRVEEGKEAGRVYEIRKDSLSIGRSRESDIFLEDLAVSRLHASIINMGNGNYALKDEGSANGTRLNGQMITKYQPYPLQEGDKIQLGQTVLVFAKR</sequence>
<organism evidence="3 4">
    <name type="scientific">Thermogemmatispora aurantia</name>
    <dbReference type="NCBI Taxonomy" id="2045279"/>
    <lineage>
        <taxon>Bacteria</taxon>
        <taxon>Bacillati</taxon>
        <taxon>Chloroflexota</taxon>
        <taxon>Ktedonobacteria</taxon>
        <taxon>Thermogemmatisporales</taxon>
        <taxon>Thermogemmatisporaceae</taxon>
        <taxon>Thermogemmatispora</taxon>
    </lineage>
</organism>
<evidence type="ECO:0000259" key="2">
    <source>
        <dbReference type="PROSITE" id="PS50006"/>
    </source>
</evidence>
<dbReference type="Gene3D" id="2.60.200.20">
    <property type="match status" value="1"/>
</dbReference>
<name>A0A5J4JYY6_9CHLR</name>
<evidence type="ECO:0000313" key="4">
    <source>
        <dbReference type="Proteomes" id="UP000334820"/>
    </source>
</evidence>
<dbReference type="SMART" id="SM00240">
    <property type="entry name" value="FHA"/>
    <property type="match status" value="1"/>
</dbReference>
<dbReference type="EMBL" id="BKZV01000001">
    <property type="protein sequence ID" value="GER82358.1"/>
    <property type="molecule type" value="Genomic_DNA"/>
</dbReference>
<dbReference type="Proteomes" id="UP000334820">
    <property type="component" value="Unassembled WGS sequence"/>
</dbReference>
<dbReference type="InterPro" id="IPR000253">
    <property type="entry name" value="FHA_dom"/>
</dbReference>
<reference evidence="3 4" key="1">
    <citation type="journal article" date="2019" name="Int. J. Syst. Evol. Microbiol.">
        <title>Thermogemmatispora aurantia sp. nov. and Thermogemmatispora argillosa sp. nov., within the class Ktedonobacteria, and emended description of the genus Thermogemmatispora.</title>
        <authorList>
            <person name="Zheng Y."/>
            <person name="Wang C.M."/>
            <person name="Sakai Y."/>
            <person name="Abe K."/>
            <person name="Yokota A."/>
            <person name="Yabe S."/>
        </authorList>
    </citation>
    <scope>NUCLEOTIDE SEQUENCE [LARGE SCALE GENOMIC DNA]</scope>
    <source>
        <strain evidence="3 4">A1-2</strain>
    </source>
</reference>
<dbReference type="CDD" id="cd00060">
    <property type="entry name" value="FHA"/>
    <property type="match status" value="1"/>
</dbReference>
<keyword evidence="4" id="KW-1185">Reference proteome</keyword>
<dbReference type="InterPro" id="IPR008984">
    <property type="entry name" value="SMAD_FHA_dom_sf"/>
</dbReference>
<dbReference type="InterPro" id="IPR050923">
    <property type="entry name" value="Cell_Proc_Reg/RNA_Proc"/>
</dbReference>